<protein>
    <recommendedName>
        <fullName evidence="4">Flagellar FliJ protein</fullName>
    </recommendedName>
</protein>
<gene>
    <name evidence="2" type="ORF">ADFLV_0354</name>
</gene>
<proteinExistence type="predicted"/>
<dbReference type="Proteomes" id="UP000503313">
    <property type="component" value="Chromosome"/>
</dbReference>
<evidence type="ECO:0008006" key="4">
    <source>
        <dbReference type="Google" id="ProtNLM"/>
    </source>
</evidence>
<feature type="coiled-coil region" evidence="1">
    <location>
        <begin position="69"/>
        <end position="110"/>
    </location>
</feature>
<keyword evidence="3" id="KW-1185">Reference proteome</keyword>
<evidence type="ECO:0000256" key="1">
    <source>
        <dbReference type="SAM" id="Coils"/>
    </source>
</evidence>
<organism evidence="2 3">
    <name type="scientific">Arcobacter defluvii</name>
    <dbReference type="NCBI Taxonomy" id="873191"/>
    <lineage>
        <taxon>Bacteria</taxon>
        <taxon>Pseudomonadati</taxon>
        <taxon>Campylobacterota</taxon>
        <taxon>Epsilonproteobacteria</taxon>
        <taxon>Campylobacterales</taxon>
        <taxon>Arcobacteraceae</taxon>
        <taxon>Arcobacter</taxon>
    </lineage>
</organism>
<reference evidence="2 3" key="1">
    <citation type="submission" date="2020-05" db="EMBL/GenBank/DDBJ databases">
        <title>Complete genome sequencing of Campylobacter and Arcobacter type strains.</title>
        <authorList>
            <person name="Miller W.G."/>
            <person name="Yee E."/>
        </authorList>
    </citation>
    <scope>NUCLEOTIDE SEQUENCE [LARGE SCALE GENOMIC DNA]</scope>
    <source>
        <strain evidence="2 3">LMG 25694</strain>
    </source>
</reference>
<dbReference type="AlphaFoldDB" id="A0AAE7E6D6"/>
<dbReference type="RefSeq" id="WP_041654619.1">
    <property type="nucleotide sequence ID" value="NZ_CP053835.1"/>
</dbReference>
<dbReference type="KEGG" id="adz:ADFLV_0354"/>
<evidence type="ECO:0000313" key="3">
    <source>
        <dbReference type="Proteomes" id="UP000503313"/>
    </source>
</evidence>
<sequence>MIEKLYNLKKNQTDQKLMQKALIETKIEKIDLEISFTQNKIDTATVEKHGAISDFMILTMHKNTMKMYIQNLKNEKTSLNKQLEVLVKEIIELQKEAEQFKYILDEEKKEAFKKVLLAEEEASSEYMQSKYIKDKGENKFVQ</sequence>
<accession>A0AAE7E6D6</accession>
<keyword evidence="1" id="KW-0175">Coiled coil</keyword>
<evidence type="ECO:0000313" key="2">
    <source>
        <dbReference type="EMBL" id="QKF76414.1"/>
    </source>
</evidence>
<dbReference type="EMBL" id="CP053835">
    <property type="protein sequence ID" value="QKF76414.1"/>
    <property type="molecule type" value="Genomic_DNA"/>
</dbReference>
<name>A0AAE7E6D6_9BACT</name>